<feature type="transmembrane region" description="Helical" evidence="8">
    <location>
        <begin position="533"/>
        <end position="554"/>
    </location>
</feature>
<name>A0A927E9F2_9HYPH</name>
<feature type="transmembrane region" description="Helical" evidence="8">
    <location>
        <begin position="416"/>
        <end position="435"/>
    </location>
</feature>
<dbReference type="Proteomes" id="UP000619295">
    <property type="component" value="Unassembled WGS sequence"/>
</dbReference>
<evidence type="ECO:0000313" key="9">
    <source>
        <dbReference type="EMBL" id="MBD3846382.1"/>
    </source>
</evidence>
<evidence type="ECO:0000256" key="5">
    <source>
        <dbReference type="ARBA" id="ARBA00022692"/>
    </source>
</evidence>
<evidence type="ECO:0000256" key="3">
    <source>
        <dbReference type="ARBA" id="ARBA00022475"/>
    </source>
</evidence>
<proteinExistence type="predicted"/>
<organism evidence="9 10">
    <name type="scientific">Bosea spartocytisi</name>
    <dbReference type="NCBI Taxonomy" id="2773451"/>
    <lineage>
        <taxon>Bacteria</taxon>
        <taxon>Pseudomonadati</taxon>
        <taxon>Pseudomonadota</taxon>
        <taxon>Alphaproteobacteria</taxon>
        <taxon>Hyphomicrobiales</taxon>
        <taxon>Boseaceae</taxon>
        <taxon>Bosea</taxon>
    </lineage>
</organism>
<feature type="transmembrane region" description="Helical" evidence="8">
    <location>
        <begin position="174"/>
        <end position="195"/>
    </location>
</feature>
<keyword evidence="4" id="KW-0997">Cell inner membrane</keyword>
<dbReference type="PANTHER" id="PTHR32196">
    <property type="entry name" value="ABC TRANSPORTER PERMEASE PROTEIN YPHD-RELATED-RELATED"/>
    <property type="match status" value="1"/>
</dbReference>
<evidence type="ECO:0000256" key="6">
    <source>
        <dbReference type="ARBA" id="ARBA00022989"/>
    </source>
</evidence>
<feature type="transmembrane region" description="Helical" evidence="8">
    <location>
        <begin position="663"/>
        <end position="681"/>
    </location>
</feature>
<feature type="transmembrane region" description="Helical" evidence="8">
    <location>
        <begin position="253"/>
        <end position="273"/>
    </location>
</feature>
<feature type="transmembrane region" description="Helical" evidence="8">
    <location>
        <begin position="226"/>
        <end position="247"/>
    </location>
</feature>
<accession>A0A927E9F2</accession>
<dbReference type="GO" id="GO:0022857">
    <property type="term" value="F:transmembrane transporter activity"/>
    <property type="evidence" value="ECO:0007669"/>
    <property type="project" value="InterPro"/>
</dbReference>
<keyword evidence="5 8" id="KW-0812">Transmembrane</keyword>
<sequence>MSAIAATAPQSASTSLVRGWLDRLRGPLIAIGVFLLCLGLVRWLSGGTLGYYELGTLAAGGATLAIAASGQTIVVLTGGFDLSAAAVISLVNVTLAGQMQDSPGSMLLWTLAGIGVGAATGAFNGLFIAGLRLQPIVVTLATMFILQGVTLLVMDKPGGQIPGSFAQALTGDAIPGVLPMPVLLLAALIGLWLALKNTLFGKALPALGSDREAARAAGLSVRLHEFFAYVLAGGLYGLAGVFITAQTGSGDPLVGNPMLLQMFAAVVLGGTVLGGGRGGIVGTIFGAYVLMLVVNILLVLDVPAFYSSVVEGLILVLAVLASSLARDSVLARTLRQGLARAAARRAGRLPRQLDLPSARIALPMHDPAIEHPAWWRRHAEALRNAVPAYLCFVAVLVVTQFVLGNTIVSWPYYDSLIVLGCFLAVLALGQGAVILTGGLDLSLPWTIGLSGILCAGLLSGSDAALVYAVPAVLALGALIGLVNGLGIVALGLSPIVMTLAMNGILQGAALVYSGGTPNGFASPALRWFMTAKIFGVTPVVPLVVLFAAGASILLGRTVFGRRIYAIGNGERPAELSGVPVKATLVKVYMLSGACAALVGIMLAGFSGQASLGMGDDYLLPSIAVVVVGGALITGGRGSYLGMLGGVLLLTALQTLLAGTTLPYATRAILYGVVVLGAVVALRERAH</sequence>
<feature type="transmembrane region" description="Helical" evidence="8">
    <location>
        <begin position="386"/>
        <end position="410"/>
    </location>
</feature>
<keyword evidence="7 8" id="KW-0472">Membrane</keyword>
<feature type="transmembrane region" description="Helical" evidence="8">
    <location>
        <begin position="465"/>
        <end position="488"/>
    </location>
</feature>
<evidence type="ECO:0000256" key="1">
    <source>
        <dbReference type="ARBA" id="ARBA00004651"/>
    </source>
</evidence>
<keyword evidence="6 8" id="KW-1133">Transmembrane helix</keyword>
<feature type="transmembrane region" description="Helical" evidence="8">
    <location>
        <begin position="107"/>
        <end position="129"/>
    </location>
</feature>
<keyword evidence="2" id="KW-0813">Transport</keyword>
<feature type="transmembrane region" description="Helical" evidence="8">
    <location>
        <begin position="639"/>
        <end position="657"/>
    </location>
</feature>
<feature type="transmembrane region" description="Helical" evidence="8">
    <location>
        <begin position="495"/>
        <end position="513"/>
    </location>
</feature>
<keyword evidence="10" id="KW-1185">Reference proteome</keyword>
<evidence type="ECO:0000256" key="4">
    <source>
        <dbReference type="ARBA" id="ARBA00022519"/>
    </source>
</evidence>
<feature type="transmembrane region" description="Helical" evidence="8">
    <location>
        <begin position="617"/>
        <end position="634"/>
    </location>
</feature>
<feature type="transmembrane region" description="Helical" evidence="8">
    <location>
        <begin position="51"/>
        <end position="68"/>
    </location>
</feature>
<dbReference type="RefSeq" id="WP_191124277.1">
    <property type="nucleotide sequence ID" value="NZ_JACXWY010000006.1"/>
</dbReference>
<evidence type="ECO:0000313" key="10">
    <source>
        <dbReference type="Proteomes" id="UP000619295"/>
    </source>
</evidence>
<dbReference type="Pfam" id="PF02653">
    <property type="entry name" value="BPD_transp_2"/>
    <property type="match status" value="2"/>
</dbReference>
<feature type="transmembrane region" description="Helical" evidence="8">
    <location>
        <begin position="28"/>
        <end position="45"/>
    </location>
</feature>
<dbReference type="PANTHER" id="PTHR32196:SF21">
    <property type="entry name" value="ABC TRANSPORTER PERMEASE PROTEIN YPHD-RELATED"/>
    <property type="match status" value="1"/>
</dbReference>
<dbReference type="AlphaFoldDB" id="A0A927E9F2"/>
<dbReference type="EMBL" id="JACXWY010000006">
    <property type="protein sequence ID" value="MBD3846382.1"/>
    <property type="molecule type" value="Genomic_DNA"/>
</dbReference>
<feature type="transmembrane region" description="Helical" evidence="8">
    <location>
        <begin position="280"/>
        <end position="298"/>
    </location>
</feature>
<feature type="transmembrane region" description="Helical" evidence="8">
    <location>
        <begin position="304"/>
        <end position="325"/>
    </location>
</feature>
<reference evidence="9" key="1">
    <citation type="submission" date="2020-09" db="EMBL/GenBank/DDBJ databases">
        <title>Bosea spartocytisi sp. nov. a root nodule endophyte of Spartocytisus supranubius in the high mountain ecosystem fo the Teide National Park (Canary Islands, Spain).</title>
        <authorList>
            <person name="Pulido-Suarez L."/>
            <person name="Peix A."/>
            <person name="Igual J.M."/>
            <person name="Socas-Perez N."/>
            <person name="Velazquez E."/>
            <person name="Flores-Felix J.D."/>
            <person name="Leon-Barrios M."/>
        </authorList>
    </citation>
    <scope>NUCLEOTIDE SEQUENCE</scope>
    <source>
        <strain evidence="9">SSUT16</strain>
    </source>
</reference>
<feature type="transmembrane region" description="Helical" evidence="8">
    <location>
        <begin position="587"/>
        <end position="605"/>
    </location>
</feature>
<feature type="transmembrane region" description="Helical" evidence="8">
    <location>
        <begin position="136"/>
        <end position="154"/>
    </location>
</feature>
<dbReference type="GO" id="GO:0005886">
    <property type="term" value="C:plasma membrane"/>
    <property type="evidence" value="ECO:0007669"/>
    <property type="project" value="UniProtKB-SubCell"/>
</dbReference>
<feature type="transmembrane region" description="Helical" evidence="8">
    <location>
        <begin position="73"/>
        <end position="95"/>
    </location>
</feature>
<protein>
    <submittedName>
        <fullName evidence="9">ABC transporter permease</fullName>
    </submittedName>
</protein>
<evidence type="ECO:0000256" key="2">
    <source>
        <dbReference type="ARBA" id="ARBA00022448"/>
    </source>
</evidence>
<feature type="transmembrane region" description="Helical" evidence="8">
    <location>
        <begin position="442"/>
        <end position="459"/>
    </location>
</feature>
<comment type="caution">
    <text evidence="9">The sequence shown here is derived from an EMBL/GenBank/DDBJ whole genome shotgun (WGS) entry which is preliminary data.</text>
</comment>
<dbReference type="CDD" id="cd06579">
    <property type="entry name" value="TM_PBP1_transp_AraH_like"/>
    <property type="match status" value="2"/>
</dbReference>
<comment type="subcellular location">
    <subcellularLocation>
        <location evidence="1">Cell membrane</location>
        <topology evidence="1">Multi-pass membrane protein</topology>
    </subcellularLocation>
</comment>
<evidence type="ECO:0000256" key="7">
    <source>
        <dbReference type="ARBA" id="ARBA00023136"/>
    </source>
</evidence>
<evidence type="ECO:0000256" key="8">
    <source>
        <dbReference type="SAM" id="Phobius"/>
    </source>
</evidence>
<dbReference type="InterPro" id="IPR001851">
    <property type="entry name" value="ABC_transp_permease"/>
</dbReference>
<keyword evidence="3" id="KW-1003">Cell membrane</keyword>
<gene>
    <name evidence="9" type="ORF">IED13_11795</name>
</gene>